<dbReference type="AlphaFoldDB" id="A0AAN6W752"/>
<dbReference type="EMBL" id="MU866190">
    <property type="protein sequence ID" value="KAK4176659.1"/>
    <property type="molecule type" value="Genomic_DNA"/>
</dbReference>
<gene>
    <name evidence="1" type="ORF">QBC36DRAFT_290340</name>
</gene>
<reference evidence="1" key="1">
    <citation type="journal article" date="2023" name="Mol. Phylogenet. Evol.">
        <title>Genome-scale phylogeny and comparative genomics of the fungal order Sordariales.</title>
        <authorList>
            <person name="Hensen N."/>
            <person name="Bonometti L."/>
            <person name="Westerberg I."/>
            <person name="Brannstrom I.O."/>
            <person name="Guillou S."/>
            <person name="Cros-Aarteil S."/>
            <person name="Calhoun S."/>
            <person name="Haridas S."/>
            <person name="Kuo A."/>
            <person name="Mondo S."/>
            <person name="Pangilinan J."/>
            <person name="Riley R."/>
            <person name="LaButti K."/>
            <person name="Andreopoulos B."/>
            <person name="Lipzen A."/>
            <person name="Chen C."/>
            <person name="Yan M."/>
            <person name="Daum C."/>
            <person name="Ng V."/>
            <person name="Clum A."/>
            <person name="Steindorff A."/>
            <person name="Ohm R.A."/>
            <person name="Martin F."/>
            <person name="Silar P."/>
            <person name="Natvig D.O."/>
            <person name="Lalanne C."/>
            <person name="Gautier V."/>
            <person name="Ament-Velasquez S.L."/>
            <person name="Kruys A."/>
            <person name="Hutchinson M.I."/>
            <person name="Powell A.J."/>
            <person name="Barry K."/>
            <person name="Miller A.N."/>
            <person name="Grigoriev I.V."/>
            <person name="Debuchy R."/>
            <person name="Gladieux P."/>
            <person name="Hiltunen Thoren M."/>
            <person name="Johannesson H."/>
        </authorList>
    </citation>
    <scope>NUCLEOTIDE SEQUENCE</scope>
    <source>
        <strain evidence="1">CBS 892.96</strain>
    </source>
</reference>
<dbReference type="SUPFAM" id="SSF54909">
    <property type="entry name" value="Dimeric alpha+beta barrel"/>
    <property type="match status" value="1"/>
</dbReference>
<keyword evidence="2" id="KW-1185">Reference proteome</keyword>
<dbReference type="PANTHER" id="PTHR36986:SF1">
    <property type="entry name" value="UPF0643 PROTEIN PB2B2.08"/>
    <property type="match status" value="1"/>
</dbReference>
<comment type="caution">
    <text evidence="1">The sequence shown here is derived from an EMBL/GenBank/DDBJ whole genome shotgun (WGS) entry which is preliminary data.</text>
</comment>
<protein>
    <submittedName>
        <fullName evidence="1">Uncharacterized protein</fullName>
    </submittedName>
</protein>
<dbReference type="InterPro" id="IPR011008">
    <property type="entry name" value="Dimeric_a/b-barrel"/>
</dbReference>
<evidence type="ECO:0000313" key="2">
    <source>
        <dbReference type="Proteomes" id="UP001302321"/>
    </source>
</evidence>
<dbReference type="PANTHER" id="PTHR36986">
    <property type="entry name" value="UPF0643 PROTEIN PB2B2.08"/>
    <property type="match status" value="1"/>
</dbReference>
<organism evidence="1 2">
    <name type="scientific">Triangularia setosa</name>
    <dbReference type="NCBI Taxonomy" id="2587417"/>
    <lineage>
        <taxon>Eukaryota</taxon>
        <taxon>Fungi</taxon>
        <taxon>Dikarya</taxon>
        <taxon>Ascomycota</taxon>
        <taxon>Pezizomycotina</taxon>
        <taxon>Sordariomycetes</taxon>
        <taxon>Sordariomycetidae</taxon>
        <taxon>Sordariales</taxon>
        <taxon>Podosporaceae</taxon>
        <taxon>Triangularia</taxon>
    </lineage>
</organism>
<proteinExistence type="predicted"/>
<evidence type="ECO:0000313" key="1">
    <source>
        <dbReference type="EMBL" id="KAK4176659.1"/>
    </source>
</evidence>
<sequence length="227" mass="25478">MTISQGPALVAETQARKSRHGYVKASIVVSESEVDSTPTLSPEPGRYLVASPYTEQEHLLDLETLDNENQLLALALTQMKCLRDDYATAPYLGTFNWHDIIDTLRALALQKQHKWKKTSFYIVAFRSRIPPTTIYAELGTLDKAAHVEATSSGGFLKYWFGTPDVEGRNLATCVWRSQEDARKGGIGPAHRKAAGAARHLYSFWKIDRHRLTIEDGVNGWSITEWTD</sequence>
<dbReference type="Proteomes" id="UP001302321">
    <property type="component" value="Unassembled WGS sequence"/>
</dbReference>
<accession>A0AAN6W752</accession>
<name>A0AAN6W752_9PEZI</name>
<reference evidence="1" key="2">
    <citation type="submission" date="2023-05" db="EMBL/GenBank/DDBJ databases">
        <authorList>
            <consortium name="Lawrence Berkeley National Laboratory"/>
            <person name="Steindorff A."/>
            <person name="Hensen N."/>
            <person name="Bonometti L."/>
            <person name="Westerberg I."/>
            <person name="Brannstrom I.O."/>
            <person name="Guillou S."/>
            <person name="Cros-Aarteil S."/>
            <person name="Calhoun S."/>
            <person name="Haridas S."/>
            <person name="Kuo A."/>
            <person name="Mondo S."/>
            <person name="Pangilinan J."/>
            <person name="Riley R."/>
            <person name="Labutti K."/>
            <person name="Andreopoulos B."/>
            <person name="Lipzen A."/>
            <person name="Chen C."/>
            <person name="Yanf M."/>
            <person name="Daum C."/>
            <person name="Ng V."/>
            <person name="Clum A."/>
            <person name="Ohm R."/>
            <person name="Martin F."/>
            <person name="Silar P."/>
            <person name="Natvig D."/>
            <person name="Lalanne C."/>
            <person name="Gautier V."/>
            <person name="Ament-Velasquez S.L."/>
            <person name="Kruys A."/>
            <person name="Hutchinson M.I."/>
            <person name="Powell A.J."/>
            <person name="Barry K."/>
            <person name="Miller A.N."/>
            <person name="Grigoriev I.V."/>
            <person name="Debuchy R."/>
            <person name="Gladieux P."/>
            <person name="Thoren M.H."/>
            <person name="Johannesson H."/>
        </authorList>
    </citation>
    <scope>NUCLEOTIDE SEQUENCE</scope>
    <source>
        <strain evidence="1">CBS 892.96</strain>
    </source>
</reference>